<accession>Q1PYK6</accession>
<feature type="binding site" evidence="1">
    <location>
        <begin position="90"/>
        <end position="92"/>
    </location>
    <ligand>
        <name>FAD</name>
        <dbReference type="ChEBI" id="CHEBI:57692"/>
        <note>ligand shared between neighboring subunits</note>
    </ligand>
</feature>
<feature type="binding site" evidence="1">
    <location>
        <begin position="177"/>
        <end position="179"/>
    </location>
    <ligand>
        <name>FAD</name>
        <dbReference type="ChEBI" id="CHEBI:57692"/>
        <note>ligand shared between neighboring subunits</note>
    </ligand>
</feature>
<dbReference type="EC" id="2.1.1.148" evidence="1"/>
<dbReference type="EMBL" id="CT573072">
    <property type="protein sequence ID" value="CAJ72160.1"/>
    <property type="molecule type" value="Genomic_DNA"/>
</dbReference>
<keyword evidence="1" id="KW-0274">FAD</keyword>
<reference evidence="2" key="1">
    <citation type="journal article" date="2006" name="Nature">
        <title>Deciphering the evolution and metabolism of an anammox bacterium from a community genome.</title>
        <authorList>
            <person name="Strous M."/>
            <person name="Pelletier E."/>
            <person name="Mangenot S."/>
            <person name="Rattei T."/>
            <person name="Lehner A."/>
            <person name="Taylor M.W."/>
            <person name="Horn M."/>
            <person name="Daims H."/>
            <person name="Bartol-Mavel D."/>
            <person name="Wincker P."/>
            <person name="Barbe V."/>
            <person name="Fonknechten N."/>
            <person name="Vallenet D."/>
            <person name="Segurens B."/>
            <person name="Schenowitz-Truong C."/>
            <person name="Medigue C."/>
            <person name="Collingro A."/>
            <person name="Snel B."/>
            <person name="Dutilh B.E."/>
            <person name="OpDenCamp H.J.M."/>
            <person name="vanDerDrift C."/>
            <person name="Cirpus I."/>
            <person name="vanDePas-Schoonen K.T."/>
            <person name="Harhangi H.R."/>
            <person name="vanNiftrik L."/>
            <person name="Schmid M."/>
            <person name="Keltjens J."/>
            <person name="vanDeVossenberg J."/>
            <person name="Kartal B."/>
            <person name="Meier H."/>
            <person name="Frishman D."/>
            <person name="Huynen M.A."/>
            <person name="Mewes H."/>
            <person name="Weissenbach J."/>
            <person name="Jetten M.S.M."/>
            <person name="Wagner M."/>
            <person name="LePaslier D."/>
        </authorList>
    </citation>
    <scope>NUCLEOTIDE SEQUENCE</scope>
</reference>
<comment type="cofactor">
    <cofactor evidence="1">
        <name>FAD</name>
        <dbReference type="ChEBI" id="CHEBI:57692"/>
    </cofactor>
    <text evidence="1">Binds 4 FAD per tetramer. Each FAD binding site is formed by three monomers.</text>
</comment>
<dbReference type="Pfam" id="PF02511">
    <property type="entry name" value="Thy1"/>
    <property type="match status" value="1"/>
</dbReference>
<keyword evidence="1" id="KW-0489">Methyltransferase</keyword>
<dbReference type="SUPFAM" id="SSF69796">
    <property type="entry name" value="Thymidylate synthase-complementing protein Thy1"/>
    <property type="match status" value="1"/>
</dbReference>
<comment type="function">
    <text evidence="1">Catalyzes the reductive methylation of 2'-deoxyuridine-5'-monophosphate (dUMP) to 2'-deoxythymidine-5'-monophosphate (dTMP) while utilizing 5,10-methylenetetrahydrofolate (mTHF) as the methyl donor, and NADPH and FADH(2) as the reductant.</text>
</comment>
<dbReference type="UniPathway" id="UPA00575"/>
<dbReference type="GO" id="GO:0006235">
    <property type="term" value="P:dTTP biosynthetic process"/>
    <property type="evidence" value="ECO:0007669"/>
    <property type="project" value="UniProtKB-UniRule"/>
</dbReference>
<dbReference type="CDD" id="cd20175">
    <property type="entry name" value="ThyX"/>
    <property type="match status" value="1"/>
</dbReference>
<feature type="binding site" evidence="1">
    <location>
        <position position="98"/>
    </location>
    <ligand>
        <name>FAD</name>
        <dbReference type="ChEBI" id="CHEBI:57692"/>
        <note>ligand shared between neighboring subunits</note>
    </ligand>
</feature>
<evidence type="ECO:0000256" key="1">
    <source>
        <dbReference type="HAMAP-Rule" id="MF_01408"/>
    </source>
</evidence>
<dbReference type="GO" id="GO:0006231">
    <property type="term" value="P:dTMP biosynthetic process"/>
    <property type="evidence" value="ECO:0007669"/>
    <property type="project" value="UniProtKB-UniRule"/>
</dbReference>
<reference evidence="2" key="2">
    <citation type="submission" date="2006-01" db="EMBL/GenBank/DDBJ databases">
        <authorList>
            <person name="Genoscope"/>
        </authorList>
    </citation>
    <scope>NUCLEOTIDE SEQUENCE</scope>
</reference>
<dbReference type="GO" id="GO:0032259">
    <property type="term" value="P:methylation"/>
    <property type="evidence" value="ECO:0007669"/>
    <property type="project" value="UniProtKB-KW"/>
</dbReference>
<organism evidence="2">
    <name type="scientific">Kuenenia stuttgartiensis</name>
    <dbReference type="NCBI Taxonomy" id="174633"/>
    <lineage>
        <taxon>Bacteria</taxon>
        <taxon>Pseudomonadati</taxon>
        <taxon>Planctomycetota</taxon>
        <taxon>Candidatus Brocadiia</taxon>
        <taxon>Candidatus Brocadiales</taxon>
        <taxon>Candidatus Brocadiaceae</taxon>
        <taxon>Candidatus Kuenenia</taxon>
    </lineage>
</organism>
<evidence type="ECO:0000313" key="2">
    <source>
        <dbReference type="EMBL" id="CAJ72160.1"/>
    </source>
</evidence>
<keyword evidence="1" id="KW-0545">Nucleotide biosynthesis</keyword>
<dbReference type="PANTHER" id="PTHR34934">
    <property type="entry name" value="FLAVIN-DEPENDENT THYMIDYLATE SYNTHASE"/>
    <property type="match status" value="1"/>
</dbReference>
<comment type="catalytic activity">
    <reaction evidence="1">
        <text>dUMP + (6R)-5,10-methylene-5,6,7,8-tetrahydrofolate + NADPH + H(+) = dTMP + (6S)-5,6,7,8-tetrahydrofolate + NADP(+)</text>
        <dbReference type="Rhea" id="RHEA:29043"/>
        <dbReference type="ChEBI" id="CHEBI:15378"/>
        <dbReference type="ChEBI" id="CHEBI:15636"/>
        <dbReference type="ChEBI" id="CHEBI:57453"/>
        <dbReference type="ChEBI" id="CHEBI:57783"/>
        <dbReference type="ChEBI" id="CHEBI:58349"/>
        <dbReference type="ChEBI" id="CHEBI:63528"/>
        <dbReference type="ChEBI" id="CHEBI:246422"/>
        <dbReference type="EC" id="2.1.1.148"/>
    </reaction>
</comment>
<feature type="binding site" description="in other chain" evidence="1">
    <location>
        <begin position="98"/>
        <end position="102"/>
    </location>
    <ligand>
        <name>dUMP</name>
        <dbReference type="ChEBI" id="CHEBI:246422"/>
        <note>ligand shared between dimeric partners</note>
    </ligand>
</feature>
<feature type="binding site" description="in other chain" evidence="1">
    <location>
        <position position="161"/>
    </location>
    <ligand>
        <name>dUMP</name>
        <dbReference type="ChEBI" id="CHEBI:246422"/>
        <note>ligand shared between dimeric partners</note>
    </ligand>
</feature>
<sequence>MLYYENMSESKLNVLLLRYTQDPEHIVAQAAKLCYSPSSVAELKEQIDSKDQSAFIEKLTEMGHLSPIEHVSFTFGIEGISRACSHQLVRHRLASYSQQSQRYVGKYSKKTVGFDFVIPPMIEKAGKKQWFIEKMNCIQEWYDELIEALGDSGESTFEDARFLLPNAAETKIIITMNARELLHFFRVRCCNRAQWEIRAMTIEMLRLAKKVAPNILKDAGPGCVNNACPEGKMTCGKMDEVRNMFRNI</sequence>
<dbReference type="GO" id="GO:0050660">
    <property type="term" value="F:flavin adenine dinucleotide binding"/>
    <property type="evidence" value="ECO:0007669"/>
    <property type="project" value="UniProtKB-UniRule"/>
</dbReference>
<dbReference type="PROSITE" id="PS51331">
    <property type="entry name" value="THYX"/>
    <property type="match status" value="1"/>
</dbReference>
<keyword evidence="1" id="KW-0285">Flavoprotein</keyword>
<dbReference type="GO" id="GO:0050797">
    <property type="term" value="F:thymidylate synthase (FAD) activity"/>
    <property type="evidence" value="ECO:0007669"/>
    <property type="project" value="UniProtKB-UniRule"/>
</dbReference>
<feature type="active site" description="Involved in ionization of N3 of dUMP, leading to its activation" evidence="1">
    <location>
        <position position="188"/>
    </location>
</feature>
<feature type="binding site" evidence="1">
    <location>
        <position position="183"/>
    </location>
    <ligand>
        <name>FAD</name>
        <dbReference type="ChEBI" id="CHEBI:57692"/>
        <note>ligand shared between neighboring subunits</note>
    </ligand>
</feature>
<feature type="binding site" evidence="1">
    <location>
        <begin position="87"/>
        <end position="90"/>
    </location>
    <ligand>
        <name>dUMP</name>
        <dbReference type="ChEBI" id="CHEBI:246422"/>
        <note>ligand shared between dimeric partners</note>
    </ligand>
</feature>
<name>Q1PYK6_KUEST</name>
<dbReference type="AlphaFoldDB" id="Q1PYK6"/>
<dbReference type="GO" id="GO:0004799">
    <property type="term" value="F:thymidylate synthase activity"/>
    <property type="evidence" value="ECO:0007669"/>
    <property type="project" value="TreeGrafter"/>
</dbReference>
<dbReference type="NCBIfam" id="TIGR02170">
    <property type="entry name" value="thyX"/>
    <property type="match status" value="1"/>
</dbReference>
<gene>
    <name evidence="1 2" type="primary">thyX</name>
    <name evidence="2" type="ORF">kustd1415</name>
</gene>
<comment type="subunit">
    <text evidence="1">Homotetramer.</text>
</comment>
<dbReference type="HAMAP" id="MF_01408">
    <property type="entry name" value="ThyX"/>
    <property type="match status" value="1"/>
</dbReference>
<dbReference type="PANTHER" id="PTHR34934:SF1">
    <property type="entry name" value="FLAVIN-DEPENDENT THYMIDYLATE SYNTHASE"/>
    <property type="match status" value="1"/>
</dbReference>
<comment type="pathway">
    <text evidence="1">Pyrimidine metabolism; dTTP biosynthesis.</text>
</comment>
<proteinExistence type="inferred from homology"/>
<comment type="similarity">
    <text evidence="1">Belongs to the thymidylate synthase ThyX family.</text>
</comment>
<keyword evidence="1" id="KW-0808">Transferase</keyword>
<feature type="binding site" evidence="1">
    <location>
        <position position="188"/>
    </location>
    <ligand>
        <name>dUMP</name>
        <dbReference type="ChEBI" id="CHEBI:246422"/>
        <note>ligand shared between dimeric partners</note>
    </ligand>
</feature>
<dbReference type="InterPro" id="IPR036098">
    <property type="entry name" value="Thymidylate_synthase_ThyX_sf"/>
</dbReference>
<dbReference type="GO" id="GO:0070402">
    <property type="term" value="F:NADPH binding"/>
    <property type="evidence" value="ECO:0007669"/>
    <property type="project" value="TreeGrafter"/>
</dbReference>
<dbReference type="InterPro" id="IPR003669">
    <property type="entry name" value="Thymidylate_synthase_ThyX"/>
</dbReference>
<dbReference type="Gene3D" id="3.30.1360.170">
    <property type="match status" value="1"/>
</dbReference>
<keyword evidence="1" id="KW-0521">NADP</keyword>
<feature type="binding site" evidence="1">
    <location>
        <position position="66"/>
    </location>
    <ligand>
        <name>FAD</name>
        <dbReference type="ChEBI" id="CHEBI:57692"/>
        <note>ligand shared between neighboring subunits</note>
    </ligand>
</feature>
<protein>
    <recommendedName>
        <fullName evidence="1">Flavin-dependent thymidylate synthase</fullName>
        <shortName evidence="1">FDTS</shortName>
        <ecNumber evidence="1">2.1.1.148</ecNumber>
    </recommendedName>
    <alternativeName>
        <fullName evidence="1">FAD-dependent thymidylate synthase</fullName>
    </alternativeName>
    <alternativeName>
        <fullName evidence="1">Thymidylate synthase ThyX</fullName>
        <shortName evidence="1">TS</shortName>
        <shortName evidence="1">TSase</shortName>
    </alternativeName>
</protein>